<comment type="caution">
    <text evidence="3">The sequence shown here is derived from an EMBL/GenBank/DDBJ whole genome shotgun (WGS) entry which is preliminary data.</text>
</comment>
<keyword evidence="2" id="KW-0812">Transmembrane</keyword>
<organism evidence="3 4">
    <name type="scientific">Collybiopsis confluens</name>
    <dbReference type="NCBI Taxonomy" id="2823264"/>
    <lineage>
        <taxon>Eukaryota</taxon>
        <taxon>Fungi</taxon>
        <taxon>Dikarya</taxon>
        <taxon>Basidiomycota</taxon>
        <taxon>Agaricomycotina</taxon>
        <taxon>Agaricomycetes</taxon>
        <taxon>Agaricomycetidae</taxon>
        <taxon>Agaricales</taxon>
        <taxon>Marasmiineae</taxon>
        <taxon>Omphalotaceae</taxon>
        <taxon>Collybiopsis</taxon>
    </lineage>
</organism>
<sequence>MSIRNVLDSLHVLDCPLPVRVMNYNNHLNKPIANFSPTRERPASSQAIFIIRGVTIFQYCMVTVHLCLAFYQNYAAFTIYSDAQEAFNRLGTEPYTLSQLAIEWTNCACADSILIWRLWIFWGKRFTTVVVPITLVILSTASGYLVVWSMYQANNSTSSDFGDLFGPSVEKWAILLAVCIILTNIICTGMIAGRIWWHIRELQKVLGVDGMPNRYQAIFLGILESGALYLVAWIVAIILYLINESAIIPMLDIISQLSGIVPALIVILVSRNIGAATYHETALTTLNYRRNSFVQTSPGIEFKPQFGERESNSLEMVSITNSNDPMSPTKEGTMMSADNPSFENLYKGGTYTSGNDQH</sequence>
<proteinExistence type="predicted"/>
<dbReference type="OrthoDB" id="3250682at2759"/>
<name>A0A8H5GJX9_9AGAR</name>
<evidence type="ECO:0000313" key="3">
    <source>
        <dbReference type="EMBL" id="KAF5366131.1"/>
    </source>
</evidence>
<keyword evidence="2" id="KW-1133">Transmembrane helix</keyword>
<dbReference type="Proteomes" id="UP000518752">
    <property type="component" value="Unassembled WGS sequence"/>
</dbReference>
<dbReference type="AlphaFoldDB" id="A0A8H5GJX9"/>
<feature type="transmembrane region" description="Helical" evidence="2">
    <location>
        <begin position="218"/>
        <end position="242"/>
    </location>
</feature>
<gene>
    <name evidence="3" type="ORF">D9757_010960</name>
</gene>
<dbReference type="EMBL" id="JAACJN010000156">
    <property type="protein sequence ID" value="KAF5366131.1"/>
    <property type="molecule type" value="Genomic_DNA"/>
</dbReference>
<evidence type="ECO:0000256" key="1">
    <source>
        <dbReference type="SAM" id="MobiDB-lite"/>
    </source>
</evidence>
<evidence type="ECO:0000256" key="2">
    <source>
        <dbReference type="SAM" id="Phobius"/>
    </source>
</evidence>
<feature type="region of interest" description="Disordered" evidence="1">
    <location>
        <begin position="321"/>
        <end position="358"/>
    </location>
</feature>
<feature type="transmembrane region" description="Helical" evidence="2">
    <location>
        <begin position="171"/>
        <end position="197"/>
    </location>
</feature>
<feature type="transmembrane region" description="Helical" evidence="2">
    <location>
        <begin position="49"/>
        <end position="71"/>
    </location>
</feature>
<protein>
    <submittedName>
        <fullName evidence="3">Uncharacterized protein</fullName>
    </submittedName>
</protein>
<keyword evidence="2" id="KW-0472">Membrane</keyword>
<feature type="transmembrane region" description="Helical" evidence="2">
    <location>
        <begin position="248"/>
        <end position="269"/>
    </location>
</feature>
<feature type="transmembrane region" description="Helical" evidence="2">
    <location>
        <begin position="129"/>
        <end position="151"/>
    </location>
</feature>
<accession>A0A8H5GJX9</accession>
<evidence type="ECO:0000313" key="4">
    <source>
        <dbReference type="Proteomes" id="UP000518752"/>
    </source>
</evidence>
<keyword evidence="4" id="KW-1185">Reference proteome</keyword>
<reference evidence="3 4" key="1">
    <citation type="journal article" date="2020" name="ISME J.">
        <title>Uncovering the hidden diversity of litter-decomposition mechanisms in mushroom-forming fungi.</title>
        <authorList>
            <person name="Floudas D."/>
            <person name="Bentzer J."/>
            <person name="Ahren D."/>
            <person name="Johansson T."/>
            <person name="Persson P."/>
            <person name="Tunlid A."/>
        </authorList>
    </citation>
    <scope>NUCLEOTIDE SEQUENCE [LARGE SCALE GENOMIC DNA]</scope>
    <source>
        <strain evidence="3 4">CBS 406.79</strain>
    </source>
</reference>